<name>A0A4Q0QFR6_9BRAD</name>
<protein>
    <submittedName>
        <fullName evidence="2">LuxR family transcriptional regulator</fullName>
    </submittedName>
</protein>
<feature type="domain" description="HTH luxR-type" evidence="1">
    <location>
        <begin position="145"/>
        <end position="210"/>
    </location>
</feature>
<dbReference type="AlphaFoldDB" id="A0A4Q0QFR6"/>
<dbReference type="GO" id="GO:0003677">
    <property type="term" value="F:DNA binding"/>
    <property type="evidence" value="ECO:0007669"/>
    <property type="project" value="InterPro"/>
</dbReference>
<dbReference type="InterPro" id="IPR016032">
    <property type="entry name" value="Sig_transdc_resp-reg_C-effctor"/>
</dbReference>
<dbReference type="SUPFAM" id="SSF46894">
    <property type="entry name" value="C-terminal effector domain of the bipartite response regulators"/>
    <property type="match status" value="1"/>
</dbReference>
<gene>
    <name evidence="2" type="ORF">EAS61_27755</name>
</gene>
<dbReference type="InterPro" id="IPR036388">
    <property type="entry name" value="WH-like_DNA-bd_sf"/>
</dbReference>
<organism evidence="2 3">
    <name type="scientific">Bradyrhizobium zhanjiangense</name>
    <dbReference type="NCBI Taxonomy" id="1325107"/>
    <lineage>
        <taxon>Bacteria</taxon>
        <taxon>Pseudomonadati</taxon>
        <taxon>Pseudomonadota</taxon>
        <taxon>Alphaproteobacteria</taxon>
        <taxon>Hyphomicrobiales</taxon>
        <taxon>Nitrobacteraceae</taxon>
        <taxon>Bradyrhizobium</taxon>
    </lineage>
</organism>
<dbReference type="RefSeq" id="WP_128956568.1">
    <property type="nucleotide sequence ID" value="NZ_RKMK01000032.1"/>
</dbReference>
<evidence type="ECO:0000259" key="1">
    <source>
        <dbReference type="PROSITE" id="PS50043"/>
    </source>
</evidence>
<dbReference type="PROSITE" id="PS50043">
    <property type="entry name" value="HTH_LUXR_2"/>
    <property type="match status" value="1"/>
</dbReference>
<dbReference type="Gene3D" id="1.10.10.10">
    <property type="entry name" value="Winged helix-like DNA-binding domain superfamily/Winged helix DNA-binding domain"/>
    <property type="match status" value="1"/>
</dbReference>
<comment type="caution">
    <text evidence="2">The sequence shown here is derived from an EMBL/GenBank/DDBJ whole genome shotgun (WGS) entry which is preliminary data.</text>
</comment>
<dbReference type="Pfam" id="PF00196">
    <property type="entry name" value="GerE"/>
    <property type="match status" value="1"/>
</dbReference>
<dbReference type="SMART" id="SM00421">
    <property type="entry name" value="HTH_LUXR"/>
    <property type="match status" value="1"/>
</dbReference>
<reference evidence="2 3" key="1">
    <citation type="submission" date="2018-11" db="EMBL/GenBank/DDBJ databases">
        <title>Bradyrhizobium sp. nov., isolated from effective nodules of peanut in China.</title>
        <authorList>
            <person name="Li Y."/>
        </authorList>
    </citation>
    <scope>NUCLEOTIDE SEQUENCE [LARGE SCALE GENOMIC DNA]</scope>
    <source>
        <strain evidence="2 3">CCBAU 51770</strain>
    </source>
</reference>
<sequence>MLDARQGSVPIYQSAMTPKEYSSVLIALDLINHPAILLHRDGSVMAVSSKASKVFDSEFSVRGRRIYVADCQSRMKLEALLHRARLVSEQQAPSVSHLAVNRASRRPIVMEAILRSSGSSSLPCDVSVVLLLTDLDEMPAISQASLMEVFGLTPVQAQLASLLAKGKSLEEIARDMNISPGTARNHLKAVFLRTATRRQGELVSLLSRLR</sequence>
<proteinExistence type="predicted"/>
<accession>A0A4Q0QFR6</accession>
<dbReference type="EMBL" id="RKMK01000032">
    <property type="protein sequence ID" value="RXG89554.1"/>
    <property type="molecule type" value="Genomic_DNA"/>
</dbReference>
<evidence type="ECO:0000313" key="3">
    <source>
        <dbReference type="Proteomes" id="UP000290174"/>
    </source>
</evidence>
<dbReference type="GO" id="GO:0006355">
    <property type="term" value="P:regulation of DNA-templated transcription"/>
    <property type="evidence" value="ECO:0007669"/>
    <property type="project" value="InterPro"/>
</dbReference>
<dbReference type="PRINTS" id="PR00038">
    <property type="entry name" value="HTHLUXR"/>
</dbReference>
<dbReference type="Proteomes" id="UP000290174">
    <property type="component" value="Unassembled WGS sequence"/>
</dbReference>
<dbReference type="InterPro" id="IPR000792">
    <property type="entry name" value="Tscrpt_reg_LuxR_C"/>
</dbReference>
<evidence type="ECO:0000313" key="2">
    <source>
        <dbReference type="EMBL" id="RXG89554.1"/>
    </source>
</evidence>